<dbReference type="InterPro" id="IPR001005">
    <property type="entry name" value="SANT/Myb"/>
</dbReference>
<dbReference type="PANTHER" id="PTHR45614">
    <property type="entry name" value="MYB PROTEIN-RELATED"/>
    <property type="match status" value="1"/>
</dbReference>
<dbReference type="EMBL" id="JAWXRC010000029">
    <property type="protein sequence ID" value="MDX6032654.1"/>
    <property type="molecule type" value="Genomic_DNA"/>
</dbReference>
<dbReference type="CDD" id="cd00167">
    <property type="entry name" value="SANT"/>
    <property type="match status" value="1"/>
</dbReference>
<comment type="caution">
    <text evidence="1">The sequence shown here is derived from an EMBL/GenBank/DDBJ whole genome shotgun (WGS) entry which is preliminary data.</text>
</comment>
<reference evidence="1" key="1">
    <citation type="submission" date="2023-11" db="EMBL/GenBank/DDBJ databases">
        <title>Scandinavium wanjuensis sp. nov., isolated from lettuce South Korea.</title>
        <authorList>
            <person name="Park J."/>
            <person name="Park S."/>
            <person name="Oh K.K."/>
            <person name="Cho G.S."/>
            <person name="Franz C.M.A.P."/>
        </authorList>
    </citation>
    <scope>NUCLEOTIDE SEQUENCE</scope>
    <source>
        <strain evidence="1">V105_12</strain>
    </source>
</reference>
<dbReference type="PANTHER" id="PTHR45614:SF25">
    <property type="entry name" value="MYB PROTEIN"/>
    <property type="match status" value="1"/>
</dbReference>
<dbReference type="GO" id="GO:0000978">
    <property type="term" value="F:RNA polymerase II cis-regulatory region sequence-specific DNA binding"/>
    <property type="evidence" value="ECO:0007669"/>
    <property type="project" value="TreeGrafter"/>
</dbReference>
<dbReference type="AlphaFoldDB" id="A0AAJ2S9R9"/>
<dbReference type="GO" id="GO:0000981">
    <property type="term" value="F:DNA-binding transcription factor activity, RNA polymerase II-specific"/>
    <property type="evidence" value="ECO:0007669"/>
    <property type="project" value="TreeGrafter"/>
</dbReference>
<dbReference type="RefSeq" id="WP_319629170.1">
    <property type="nucleotide sequence ID" value="NZ_JAWXRB010000004.1"/>
</dbReference>
<evidence type="ECO:0000313" key="1">
    <source>
        <dbReference type="EMBL" id="MDX6032654.1"/>
    </source>
</evidence>
<evidence type="ECO:0000313" key="2">
    <source>
        <dbReference type="Proteomes" id="UP001282336"/>
    </source>
</evidence>
<sequence>MPEKKHQGRNHQSAWTVKDIRFVEQHYGRRSVEEIARRLGRSVGAVRRVAHQSGVGKTRSQPWTEEERELLRLHYDKGTDYMQTLLPGRTQLAINAQASKLDIAYKTNWSGQERQYLKDNYGLIPATKIAQILGRGVSGVRSMAREMNLGKRTITSSKPWTEREMAIMREHCNQDAWIVRVQAFLPERTRAAIGAQANKMGLTVAQDWTPEEILVLETFYPEHGSKIAGKLPGRSTAAIKLQAAKRGLRFRSRQPRQTPIHPWSEAELTLLNINRNASISELRELFPGRTKYAIEHMRARVKKAEYCDL</sequence>
<proteinExistence type="predicted"/>
<accession>A0AAJ2S9R9</accession>
<dbReference type="InterPro" id="IPR050560">
    <property type="entry name" value="MYB_TF"/>
</dbReference>
<name>A0AAJ2S9R9_9ENTR</name>
<gene>
    <name evidence="1" type="ORF">SIL20_14175</name>
</gene>
<organism evidence="1 2">
    <name type="scientific">Scandinavium lactucae</name>
    <dbReference type="NCBI Taxonomy" id="3095028"/>
    <lineage>
        <taxon>Bacteria</taxon>
        <taxon>Pseudomonadati</taxon>
        <taxon>Pseudomonadota</taxon>
        <taxon>Gammaproteobacteria</taxon>
        <taxon>Enterobacterales</taxon>
        <taxon>Enterobacteriaceae</taxon>
        <taxon>Scandinavium</taxon>
    </lineage>
</organism>
<keyword evidence="1" id="KW-0238">DNA-binding</keyword>
<protein>
    <submittedName>
        <fullName evidence="1">SANT/Myb-like DNA-binding domain-containing protein</fullName>
    </submittedName>
</protein>
<dbReference type="Proteomes" id="UP001282336">
    <property type="component" value="Unassembled WGS sequence"/>
</dbReference>